<organism evidence="1">
    <name type="scientific">Lotus japonicus</name>
    <name type="common">Lotus corniculatus var. japonicus</name>
    <dbReference type="NCBI Taxonomy" id="34305"/>
    <lineage>
        <taxon>Eukaryota</taxon>
        <taxon>Viridiplantae</taxon>
        <taxon>Streptophyta</taxon>
        <taxon>Embryophyta</taxon>
        <taxon>Tracheophyta</taxon>
        <taxon>Spermatophyta</taxon>
        <taxon>Magnoliopsida</taxon>
        <taxon>eudicotyledons</taxon>
        <taxon>Gunneridae</taxon>
        <taxon>Pentapetalae</taxon>
        <taxon>rosids</taxon>
        <taxon>fabids</taxon>
        <taxon>Fabales</taxon>
        <taxon>Fabaceae</taxon>
        <taxon>Papilionoideae</taxon>
        <taxon>50 kb inversion clade</taxon>
        <taxon>NPAAA clade</taxon>
        <taxon>Hologalegina</taxon>
        <taxon>robinioid clade</taxon>
        <taxon>Loteae</taxon>
        <taxon>Lotus</taxon>
    </lineage>
</organism>
<evidence type="ECO:0000313" key="1">
    <source>
        <dbReference type="EMBL" id="AFK44498.1"/>
    </source>
</evidence>
<accession>I3SW56</accession>
<dbReference type="AlphaFoldDB" id="I3SW56"/>
<dbReference type="EMBL" id="BT144704">
    <property type="protein sequence ID" value="AFK44498.1"/>
    <property type="molecule type" value="mRNA"/>
</dbReference>
<reference evidence="1" key="1">
    <citation type="submission" date="2012-05" db="EMBL/GenBank/DDBJ databases">
        <authorList>
            <person name="Krishnakumar V."/>
            <person name="Cheung F."/>
            <person name="Xiao Y."/>
            <person name="Chan A."/>
            <person name="Moskal W.A."/>
            <person name="Town C.D."/>
        </authorList>
    </citation>
    <scope>NUCLEOTIDE SEQUENCE</scope>
</reference>
<name>I3SW56_LOTJA</name>
<protein>
    <submittedName>
        <fullName evidence="1">Uncharacterized protein</fullName>
    </submittedName>
</protein>
<sequence length="39" mass="4282">MNQQKASSIHFQDEIFCMTCLPTVAAYGETSACGQLPFL</sequence>
<proteinExistence type="evidence at transcript level"/>